<dbReference type="OrthoDB" id="2559662at2759"/>
<keyword evidence="3" id="KW-1185">Reference proteome</keyword>
<sequence length="484" mass="54957">MNCRWTSSITTRYAKRWLVVGGLCIIVVVFYNDIISPVVRQETFIPLALLEPASDTETDLPPLYRQYVNYERRLSQHDPYRLPPEGEHAKFVYMANHQLGVGFGNVLQEMILNAHLAYTLKRSMVFDNFTWSRDSSDFADFNGKPIPNHIPWSTMLSGPLVGGTYNSKENDVPRAVSKEYFRTVCPMTTIIRTDDVKAALGNFSGSGAQTMAAWVEKLGAMSDRCLEVSHDTVQIFDYLIFGSTGLIDIWPQLSLSPIVSQFGWSPLILSAYWTNRAFFAPEPSRFSLSLFRHSEFEGGIEGLLVIHIRRGDFSFHCNVFVRDSSTYNGFNTFDDFPDKFTVPPIGEDGPITPERTQIYFEHCYPTIPQIVARVTEVRRDLEQNKVGSSLRKLYVMTNGERSWLQELKDALNRAALEEGFDWEGISTSRDIVLTKEQKYVAQALDMYVAQRAQVIIGNGFSSLTSNAVMLRVAHGRDPRTTRFL</sequence>
<dbReference type="EMBL" id="KN881581">
    <property type="protein sequence ID" value="KIY53954.1"/>
    <property type="molecule type" value="Genomic_DNA"/>
</dbReference>
<gene>
    <name evidence="2" type="ORF">FISHEDRAFT_32195</name>
</gene>
<accession>A0A0D7AQD6</accession>
<proteinExistence type="predicted"/>
<dbReference type="AlphaFoldDB" id="A0A0D7AQD6"/>
<dbReference type="CDD" id="cd11296">
    <property type="entry name" value="O-FucT_like"/>
    <property type="match status" value="1"/>
</dbReference>
<keyword evidence="1" id="KW-0812">Transmembrane</keyword>
<name>A0A0D7AQD6_9AGAR</name>
<evidence type="ECO:0000256" key="1">
    <source>
        <dbReference type="SAM" id="Phobius"/>
    </source>
</evidence>
<evidence type="ECO:0000313" key="2">
    <source>
        <dbReference type="EMBL" id="KIY53954.1"/>
    </source>
</evidence>
<dbReference type="Gene3D" id="3.40.50.11350">
    <property type="match status" value="1"/>
</dbReference>
<protein>
    <submittedName>
        <fullName evidence="2">Uncharacterized protein</fullName>
    </submittedName>
</protein>
<feature type="transmembrane region" description="Helical" evidence="1">
    <location>
        <begin position="14"/>
        <end position="31"/>
    </location>
</feature>
<keyword evidence="1" id="KW-1133">Transmembrane helix</keyword>
<organism evidence="2 3">
    <name type="scientific">Fistulina hepatica ATCC 64428</name>
    <dbReference type="NCBI Taxonomy" id="1128425"/>
    <lineage>
        <taxon>Eukaryota</taxon>
        <taxon>Fungi</taxon>
        <taxon>Dikarya</taxon>
        <taxon>Basidiomycota</taxon>
        <taxon>Agaricomycotina</taxon>
        <taxon>Agaricomycetes</taxon>
        <taxon>Agaricomycetidae</taxon>
        <taxon>Agaricales</taxon>
        <taxon>Fistulinaceae</taxon>
        <taxon>Fistulina</taxon>
    </lineage>
</organism>
<dbReference type="Proteomes" id="UP000054144">
    <property type="component" value="Unassembled WGS sequence"/>
</dbReference>
<evidence type="ECO:0000313" key="3">
    <source>
        <dbReference type="Proteomes" id="UP000054144"/>
    </source>
</evidence>
<reference evidence="2 3" key="1">
    <citation type="journal article" date="2015" name="Fungal Genet. Biol.">
        <title>Evolution of novel wood decay mechanisms in Agaricales revealed by the genome sequences of Fistulina hepatica and Cylindrobasidium torrendii.</title>
        <authorList>
            <person name="Floudas D."/>
            <person name="Held B.W."/>
            <person name="Riley R."/>
            <person name="Nagy L.G."/>
            <person name="Koehler G."/>
            <person name="Ransdell A.S."/>
            <person name="Younus H."/>
            <person name="Chow J."/>
            <person name="Chiniquy J."/>
            <person name="Lipzen A."/>
            <person name="Tritt A."/>
            <person name="Sun H."/>
            <person name="Haridas S."/>
            <person name="LaButti K."/>
            <person name="Ohm R.A."/>
            <person name="Kues U."/>
            <person name="Blanchette R.A."/>
            <person name="Grigoriev I.V."/>
            <person name="Minto R.E."/>
            <person name="Hibbett D.S."/>
        </authorList>
    </citation>
    <scope>NUCLEOTIDE SEQUENCE [LARGE SCALE GENOMIC DNA]</scope>
    <source>
        <strain evidence="2 3">ATCC 64428</strain>
    </source>
</reference>
<keyword evidence="1" id="KW-0472">Membrane</keyword>